<dbReference type="EMBL" id="VCGU01000009">
    <property type="protein sequence ID" value="TRY70821.1"/>
    <property type="molecule type" value="Genomic_DNA"/>
</dbReference>
<dbReference type="STRING" id="6832.A0A553NZF6"/>
<dbReference type="AlphaFoldDB" id="A0A553NZF6"/>
<feature type="domain" description="Kazal-like" evidence="2">
    <location>
        <begin position="20"/>
        <end position="73"/>
    </location>
</feature>
<dbReference type="Pfam" id="PF00050">
    <property type="entry name" value="Kazal_1"/>
    <property type="match status" value="2"/>
</dbReference>
<keyword evidence="4" id="KW-1185">Reference proteome</keyword>
<dbReference type="InterPro" id="IPR053265">
    <property type="entry name" value="Serpin"/>
</dbReference>
<dbReference type="PANTHER" id="PTHR21131:SF0">
    <property type="entry name" value="GEO10195P1-RELATED"/>
    <property type="match status" value="1"/>
</dbReference>
<accession>A0A553NZF6</accession>
<reference evidence="3 4" key="1">
    <citation type="journal article" date="2018" name="Nat. Ecol. Evol.">
        <title>Genomic signatures of mitonuclear coevolution across populations of Tigriopus californicus.</title>
        <authorList>
            <person name="Barreto F.S."/>
            <person name="Watson E.T."/>
            <person name="Lima T.G."/>
            <person name="Willett C.S."/>
            <person name="Edmands S."/>
            <person name="Li W."/>
            <person name="Burton R.S."/>
        </authorList>
    </citation>
    <scope>NUCLEOTIDE SEQUENCE [LARGE SCALE GENOMIC DNA]</scope>
    <source>
        <strain evidence="3 4">San Diego</strain>
    </source>
</reference>
<name>A0A553NZF6_TIGCA</name>
<feature type="chain" id="PRO_5021761503" description="Kazal-like domain-containing protein" evidence="1">
    <location>
        <begin position="19"/>
        <end position="162"/>
    </location>
</feature>
<dbReference type="PANTHER" id="PTHR21131">
    <property type="entry name" value="SERINE-TYPE ENDOPEPTIDASE INHIBITOR"/>
    <property type="match status" value="1"/>
</dbReference>
<evidence type="ECO:0000313" key="4">
    <source>
        <dbReference type="Proteomes" id="UP000318571"/>
    </source>
</evidence>
<gene>
    <name evidence="3" type="ORF">TCAL_13174</name>
</gene>
<dbReference type="Gene3D" id="3.30.60.30">
    <property type="match status" value="2"/>
</dbReference>
<proteinExistence type="predicted"/>
<dbReference type="PROSITE" id="PS51465">
    <property type="entry name" value="KAZAL_2"/>
    <property type="match status" value="2"/>
</dbReference>
<dbReference type="PROSITE" id="PS00282">
    <property type="entry name" value="KAZAL_1"/>
    <property type="match status" value="1"/>
</dbReference>
<dbReference type="SUPFAM" id="SSF100895">
    <property type="entry name" value="Kazal-type serine protease inhibitors"/>
    <property type="match status" value="2"/>
</dbReference>
<comment type="caution">
    <text evidence="3">The sequence shown here is derived from an EMBL/GenBank/DDBJ whole genome shotgun (WGS) entry which is preliminary data.</text>
</comment>
<sequence length="162" mass="17525">MKNLIIFTIVLGAIFVEGQDDFQEETDEYSDGGAACECGELYQPVCGQNGQTYSNACDAECNQTGLQCEGECPCQGFPSNFATKNQRLCPFVIKKVCGDNGKTYDNACKADNDDVKIQCEGDCPCAENAAVGSDDEGCPSCCSTRSPECRRQRVDCSQCSRK</sequence>
<evidence type="ECO:0000313" key="3">
    <source>
        <dbReference type="EMBL" id="TRY70821.1"/>
    </source>
</evidence>
<dbReference type="InterPro" id="IPR002350">
    <property type="entry name" value="Kazal_dom"/>
</dbReference>
<feature type="non-terminal residue" evidence="3">
    <location>
        <position position="162"/>
    </location>
</feature>
<keyword evidence="1" id="KW-0732">Signal</keyword>
<feature type="domain" description="Kazal-like" evidence="2">
    <location>
        <begin position="89"/>
        <end position="124"/>
    </location>
</feature>
<dbReference type="SMART" id="SM00280">
    <property type="entry name" value="KAZAL"/>
    <property type="match status" value="2"/>
</dbReference>
<dbReference type="InterPro" id="IPR036058">
    <property type="entry name" value="Kazal_dom_sf"/>
</dbReference>
<organism evidence="3 4">
    <name type="scientific">Tigriopus californicus</name>
    <name type="common">Marine copepod</name>
    <dbReference type="NCBI Taxonomy" id="6832"/>
    <lineage>
        <taxon>Eukaryota</taxon>
        <taxon>Metazoa</taxon>
        <taxon>Ecdysozoa</taxon>
        <taxon>Arthropoda</taxon>
        <taxon>Crustacea</taxon>
        <taxon>Multicrustacea</taxon>
        <taxon>Hexanauplia</taxon>
        <taxon>Copepoda</taxon>
        <taxon>Harpacticoida</taxon>
        <taxon>Harpacticidae</taxon>
        <taxon>Tigriopus</taxon>
    </lineage>
</organism>
<evidence type="ECO:0000256" key="1">
    <source>
        <dbReference type="SAM" id="SignalP"/>
    </source>
</evidence>
<dbReference type="OrthoDB" id="328123at2759"/>
<feature type="signal peptide" evidence="1">
    <location>
        <begin position="1"/>
        <end position="18"/>
    </location>
</feature>
<dbReference type="Proteomes" id="UP000318571">
    <property type="component" value="Chromosome 9"/>
</dbReference>
<evidence type="ECO:0000259" key="2">
    <source>
        <dbReference type="PROSITE" id="PS51465"/>
    </source>
</evidence>
<protein>
    <recommendedName>
        <fullName evidence="2">Kazal-like domain-containing protein</fullName>
    </recommendedName>
</protein>